<dbReference type="Proteomes" id="UP000307378">
    <property type="component" value="Unassembled WGS sequence"/>
</dbReference>
<keyword evidence="1" id="KW-0378">Hydrolase</keyword>
<evidence type="ECO:0000256" key="2">
    <source>
        <dbReference type="SAM" id="MobiDB-lite"/>
    </source>
</evidence>
<evidence type="ECO:0000259" key="3">
    <source>
        <dbReference type="PROSITE" id="PS51192"/>
    </source>
</evidence>
<dbReference type="InterPro" id="IPR038718">
    <property type="entry name" value="SNF2-like_sf"/>
</dbReference>
<name>A0A4S8Q9A7_9HYPH</name>
<dbReference type="GO" id="GO:0031297">
    <property type="term" value="P:replication fork processing"/>
    <property type="evidence" value="ECO:0007669"/>
    <property type="project" value="TreeGrafter"/>
</dbReference>
<dbReference type="InterPro" id="IPR014001">
    <property type="entry name" value="Helicase_ATP-bd"/>
</dbReference>
<dbReference type="PROSITE" id="PS51192">
    <property type="entry name" value="HELICASE_ATP_BIND_1"/>
    <property type="match status" value="1"/>
</dbReference>
<dbReference type="GO" id="GO:0004386">
    <property type="term" value="F:helicase activity"/>
    <property type="evidence" value="ECO:0007669"/>
    <property type="project" value="UniProtKB-KW"/>
</dbReference>
<dbReference type="RefSeq" id="WP_136540362.1">
    <property type="nucleotide sequence ID" value="NZ_STGU01000004.1"/>
</dbReference>
<dbReference type="PANTHER" id="PTHR45766:SF6">
    <property type="entry name" value="SWI_SNF-RELATED MATRIX-ASSOCIATED ACTIN-DEPENDENT REGULATOR OF CHROMATIN SUBFAMILY A-LIKE PROTEIN 1"/>
    <property type="match status" value="1"/>
</dbReference>
<dbReference type="Gene3D" id="3.40.50.10810">
    <property type="entry name" value="Tandem AAA-ATPase domain"/>
    <property type="match status" value="1"/>
</dbReference>
<feature type="domain" description="Helicase ATP-binding" evidence="3">
    <location>
        <begin position="98"/>
        <end position="289"/>
    </location>
</feature>
<keyword evidence="5" id="KW-0547">Nucleotide-binding</keyword>
<feature type="region of interest" description="Disordered" evidence="2">
    <location>
        <begin position="173"/>
        <end position="193"/>
    </location>
</feature>
<dbReference type="EMBL" id="STGU01000004">
    <property type="protein sequence ID" value="THV36914.1"/>
    <property type="molecule type" value="Genomic_DNA"/>
</dbReference>
<evidence type="ECO:0000256" key="1">
    <source>
        <dbReference type="ARBA" id="ARBA00022801"/>
    </source>
</evidence>
<dbReference type="Pfam" id="PF00176">
    <property type="entry name" value="SNF2-rel_dom"/>
    <property type="match status" value="1"/>
</dbReference>
<dbReference type="SUPFAM" id="SSF52540">
    <property type="entry name" value="P-loop containing nucleoside triphosphate hydrolases"/>
    <property type="match status" value="2"/>
</dbReference>
<comment type="caution">
    <text evidence="5">The sequence shown here is derived from an EMBL/GenBank/DDBJ whole genome shotgun (WGS) entry which is preliminary data.</text>
</comment>
<feature type="domain" description="Helicase C-terminal" evidence="4">
    <location>
        <begin position="448"/>
        <end position="600"/>
    </location>
</feature>
<dbReference type="GO" id="GO:0016787">
    <property type="term" value="F:hydrolase activity"/>
    <property type="evidence" value="ECO:0007669"/>
    <property type="project" value="UniProtKB-KW"/>
</dbReference>
<dbReference type="PANTHER" id="PTHR45766">
    <property type="entry name" value="DNA ANNEALING HELICASE AND ENDONUCLEASE ZRANB3 FAMILY MEMBER"/>
    <property type="match status" value="1"/>
</dbReference>
<reference evidence="5 6" key="1">
    <citation type="submission" date="2019-04" db="EMBL/GenBank/DDBJ databases">
        <title>genome sequence of strain W3.</title>
        <authorList>
            <person name="Gao J."/>
            <person name="Sun J."/>
        </authorList>
    </citation>
    <scope>NUCLEOTIDE SEQUENCE [LARGE SCALE GENOMIC DNA]</scope>
    <source>
        <strain evidence="5 6">W3</strain>
    </source>
</reference>
<dbReference type="InterPro" id="IPR049730">
    <property type="entry name" value="SNF2/RAD54-like_C"/>
</dbReference>
<dbReference type="PROSITE" id="PS51194">
    <property type="entry name" value="HELICASE_CTER"/>
    <property type="match status" value="1"/>
</dbReference>
<dbReference type="InterPro" id="IPR001650">
    <property type="entry name" value="Helicase_C-like"/>
</dbReference>
<protein>
    <submittedName>
        <fullName evidence="5">DEAD/DEAH box helicase</fullName>
    </submittedName>
</protein>
<evidence type="ECO:0000313" key="6">
    <source>
        <dbReference type="Proteomes" id="UP000307378"/>
    </source>
</evidence>
<dbReference type="CDD" id="cd18793">
    <property type="entry name" value="SF2_C_SNF"/>
    <property type="match status" value="1"/>
</dbReference>
<sequence>MEIVSEGDLFVAKITFAQRDIFKKAGWSFHPRLKKWTTKDVHKAADFWEFASGNARKQIDAYRGGAGAVLEASWATDSDIEIPSPVGKEYLPFQRAGVAYAIAKKDCLIADPPGLGKTIQAIGTTNKLSRPRRGLVICPASLKVNWQREIGRWSTLGLTCGLVTTRVEDRLDARGEPLRGPSPDGKRKGPKLKHTVDVWPDTDIVIINKELFERHLDALKNELWDFIIIDEAHAFCNPKAKSSQHIWGYGFGRNRVQPIRGRKRIFLTGTPITTKPINLWPFVKAMDPDGLGKSWEDYVYTYCGAYEETVGRNQDGSPKTRIVTDGASNLLELNRKLRQAFMVRREKTEVLTELPPKRREIVLLPSDGIAKQVEQELSRVRAMLSKYEDILGIEDPRLVLNGLNKLFPEQIEEKSFEEVGMMLTNEMQVAFEEMSEYRKALAIAKAPMVKEHVDRLLEAGEKVILFCYHKEVAQYFKKYYDNQCAFVTGSTPSAKRQAQVDMFQEDPDCRVFIGNIAAAGVGFTLTASHFVVFAELSWVPSELEQAEDRAWRIGQDHWVLVQHLVVDGSLDARLIEVIIDRMETISQALDARHVRDKTQAA</sequence>
<dbReference type="SMART" id="SM00487">
    <property type="entry name" value="DEXDc"/>
    <property type="match status" value="1"/>
</dbReference>
<gene>
    <name evidence="5" type="ORF">FAA86_10490</name>
</gene>
<evidence type="ECO:0000313" key="5">
    <source>
        <dbReference type="EMBL" id="THV36914.1"/>
    </source>
</evidence>
<dbReference type="Gene3D" id="3.40.50.300">
    <property type="entry name" value="P-loop containing nucleotide triphosphate hydrolases"/>
    <property type="match status" value="1"/>
</dbReference>
<dbReference type="SMART" id="SM00490">
    <property type="entry name" value="HELICc"/>
    <property type="match status" value="1"/>
</dbReference>
<keyword evidence="5" id="KW-0347">Helicase</keyword>
<dbReference type="AlphaFoldDB" id="A0A4S8Q9A7"/>
<dbReference type="InterPro" id="IPR027417">
    <property type="entry name" value="P-loop_NTPase"/>
</dbReference>
<organism evidence="5 6">
    <name type="scientific">Rhizobium rosettiformans W3</name>
    <dbReference type="NCBI Taxonomy" id="538378"/>
    <lineage>
        <taxon>Bacteria</taxon>
        <taxon>Pseudomonadati</taxon>
        <taxon>Pseudomonadota</taxon>
        <taxon>Alphaproteobacteria</taxon>
        <taxon>Hyphomicrobiales</taxon>
        <taxon>Rhizobiaceae</taxon>
        <taxon>Rhizobium/Agrobacterium group</taxon>
        <taxon>Rhizobium</taxon>
    </lineage>
</organism>
<dbReference type="Pfam" id="PF00271">
    <property type="entry name" value="Helicase_C"/>
    <property type="match status" value="1"/>
</dbReference>
<dbReference type="GO" id="GO:0005524">
    <property type="term" value="F:ATP binding"/>
    <property type="evidence" value="ECO:0007669"/>
    <property type="project" value="InterPro"/>
</dbReference>
<proteinExistence type="predicted"/>
<keyword evidence="5" id="KW-0067">ATP-binding</keyword>
<accession>A0A4S8Q9A7</accession>
<dbReference type="InterPro" id="IPR000330">
    <property type="entry name" value="SNF2_N"/>
</dbReference>
<evidence type="ECO:0000259" key="4">
    <source>
        <dbReference type="PROSITE" id="PS51194"/>
    </source>
</evidence>
<dbReference type="GO" id="GO:0006281">
    <property type="term" value="P:DNA repair"/>
    <property type="evidence" value="ECO:0007669"/>
    <property type="project" value="TreeGrafter"/>
</dbReference>